<organism evidence="9 11">
    <name type="scientific">Vibrio tasmaniensis</name>
    <dbReference type="NCBI Taxonomy" id="212663"/>
    <lineage>
        <taxon>Bacteria</taxon>
        <taxon>Pseudomonadati</taxon>
        <taxon>Pseudomonadota</taxon>
        <taxon>Gammaproteobacteria</taxon>
        <taxon>Vibrionales</taxon>
        <taxon>Vibrionaceae</taxon>
        <taxon>Vibrio</taxon>
    </lineage>
</organism>
<dbReference type="GO" id="GO:0016757">
    <property type="term" value="F:glycosyltransferase activity"/>
    <property type="evidence" value="ECO:0007669"/>
    <property type="project" value="UniProtKB-KW"/>
</dbReference>
<name>A0A2N7NM69_9VIBR</name>
<evidence type="ECO:0000259" key="8">
    <source>
        <dbReference type="Pfam" id="PF00535"/>
    </source>
</evidence>
<reference evidence="11" key="1">
    <citation type="submission" date="2016-07" db="EMBL/GenBank/DDBJ databases">
        <title>Nontailed viruses are major unrecognized killers of bacteria in the ocean.</title>
        <authorList>
            <person name="Kauffman K."/>
            <person name="Hussain F."/>
            <person name="Yang J."/>
            <person name="Arevalo P."/>
            <person name="Brown J."/>
            <person name="Cutler M."/>
            <person name="Kelly L."/>
            <person name="Polz M.F."/>
        </authorList>
    </citation>
    <scope>NUCLEOTIDE SEQUENCE [LARGE SCALE GENOMIC DNA]</scope>
    <source>
        <strain evidence="11">10N.222.48.A2</strain>
    </source>
</reference>
<dbReference type="AlphaFoldDB" id="A0A2N7NM69"/>
<feature type="transmembrane region" description="Helical" evidence="7">
    <location>
        <begin position="236"/>
        <end position="262"/>
    </location>
</feature>
<keyword evidence="6 7" id="KW-0472">Membrane</keyword>
<dbReference type="PANTHER" id="PTHR48090">
    <property type="entry name" value="UNDECAPRENYL-PHOSPHATE 4-DEOXY-4-FORMAMIDO-L-ARABINOSE TRANSFERASE-RELATED"/>
    <property type="match status" value="1"/>
</dbReference>
<protein>
    <submittedName>
        <fullName evidence="9">Glycosyl transferase family 2</fullName>
    </submittedName>
    <submittedName>
        <fullName evidence="10">Glycosyltransferase family 2 protein</fullName>
    </submittedName>
</protein>
<evidence type="ECO:0000313" key="11">
    <source>
        <dbReference type="Proteomes" id="UP000235579"/>
    </source>
</evidence>
<evidence type="ECO:0000256" key="7">
    <source>
        <dbReference type="SAM" id="Phobius"/>
    </source>
</evidence>
<evidence type="ECO:0000256" key="5">
    <source>
        <dbReference type="ARBA" id="ARBA00022989"/>
    </source>
</evidence>
<evidence type="ECO:0000256" key="1">
    <source>
        <dbReference type="ARBA" id="ARBA00004141"/>
    </source>
</evidence>
<feature type="domain" description="Glycosyltransferase 2-like" evidence="8">
    <location>
        <begin position="7"/>
        <end position="156"/>
    </location>
</feature>
<dbReference type="Pfam" id="PF00535">
    <property type="entry name" value="Glycos_transf_2"/>
    <property type="match status" value="1"/>
</dbReference>
<keyword evidence="3 9" id="KW-0808">Transferase</keyword>
<evidence type="ECO:0000256" key="6">
    <source>
        <dbReference type="ARBA" id="ARBA00023136"/>
    </source>
</evidence>
<dbReference type="GO" id="GO:0005886">
    <property type="term" value="C:plasma membrane"/>
    <property type="evidence" value="ECO:0007669"/>
    <property type="project" value="TreeGrafter"/>
</dbReference>
<evidence type="ECO:0000256" key="4">
    <source>
        <dbReference type="ARBA" id="ARBA00022692"/>
    </source>
</evidence>
<keyword evidence="4 7" id="KW-0812">Transmembrane</keyword>
<evidence type="ECO:0000313" key="10">
    <source>
        <dbReference type="EMBL" id="TKG28683.1"/>
    </source>
</evidence>
<proteinExistence type="predicted"/>
<dbReference type="SUPFAM" id="SSF53448">
    <property type="entry name" value="Nucleotide-diphospho-sugar transferases"/>
    <property type="match status" value="1"/>
</dbReference>
<evidence type="ECO:0000313" key="12">
    <source>
        <dbReference type="Proteomes" id="UP000308018"/>
    </source>
</evidence>
<dbReference type="InterPro" id="IPR050256">
    <property type="entry name" value="Glycosyltransferase_2"/>
</dbReference>
<dbReference type="Proteomes" id="UP000308018">
    <property type="component" value="Unassembled WGS sequence"/>
</dbReference>
<gene>
    <name evidence="9" type="ORF">BCS92_07425</name>
    <name evidence="10" type="ORF">FC057_21045</name>
</gene>
<dbReference type="EMBL" id="MDBP01000031">
    <property type="protein sequence ID" value="PMP16962.1"/>
    <property type="molecule type" value="Genomic_DNA"/>
</dbReference>
<keyword evidence="5 7" id="KW-1133">Transmembrane helix</keyword>
<reference evidence="9" key="2">
    <citation type="submission" date="2016-07" db="EMBL/GenBank/DDBJ databases">
        <authorList>
            <person name="Wan K."/>
            <person name="Booth B."/>
            <person name="Spirohn K."/>
            <person name="Hao T."/>
            <person name="Hu Y."/>
            <person name="Calderwood M."/>
            <person name="Hill D."/>
            <person name="Mohr S."/>
            <person name="Vidal M."/>
            <person name="Celniker S."/>
            <person name="Perrimon N."/>
        </authorList>
    </citation>
    <scope>NUCLEOTIDE SEQUENCE</scope>
    <source>
        <strain evidence="9">10N.222.48.A2</strain>
    </source>
</reference>
<evidence type="ECO:0000256" key="2">
    <source>
        <dbReference type="ARBA" id="ARBA00022676"/>
    </source>
</evidence>
<evidence type="ECO:0000256" key="3">
    <source>
        <dbReference type="ARBA" id="ARBA00022679"/>
    </source>
</evidence>
<dbReference type="Proteomes" id="UP000235579">
    <property type="component" value="Unassembled WGS sequence"/>
</dbReference>
<evidence type="ECO:0000313" key="9">
    <source>
        <dbReference type="EMBL" id="PMP16962.1"/>
    </source>
</evidence>
<reference evidence="10 12" key="4">
    <citation type="submission" date="2019-04" db="EMBL/GenBank/DDBJ databases">
        <title>A reverse ecology approach based on a biological definition of microbial populations.</title>
        <authorList>
            <person name="Arevalo P."/>
            <person name="Vaninsberghe D."/>
            <person name="Elsherbini J."/>
            <person name="Gore J."/>
            <person name="Polz M."/>
        </authorList>
    </citation>
    <scope>NUCLEOTIDE SEQUENCE [LARGE SCALE GENOMIC DNA]</scope>
    <source>
        <strain evidence="10 12">10N.222.45.A8</strain>
    </source>
</reference>
<dbReference type="CDD" id="cd04187">
    <property type="entry name" value="DPM1_like_bac"/>
    <property type="match status" value="1"/>
</dbReference>
<keyword evidence="2" id="KW-0328">Glycosyltransferase</keyword>
<sequence>MNKLRLIIPSYNEGVNINKCAEKLLVIYENLIDRAVIDISSDILFVDDGSKDDTWSRIEALAENNDKIKGIKLSINKGHQVALKSGLDCSVDKCDFSISLDADLQQDPSVIEDFILDFKNGNDVVYGVRKDRNTDGLLKKTLAKCFYRLAKKLGIDLVPGHADYRGLSNKALDILSSHDGKNPFLRGIIPTLGLRSSIVEFDVYDREHGESKYTFEKMMNLALSGIISFSIVPLRLFAALGGLIVLTCILMSLYILSMSIIFGGTVPGWASITLPIYFLGGIQLIGLSVIGEYIGRVFIEVNKAPTYIIDRVTENNNRI</sequence>
<feature type="transmembrane region" description="Helical" evidence="7">
    <location>
        <begin position="274"/>
        <end position="294"/>
    </location>
</feature>
<dbReference type="EMBL" id="SYVV01000039">
    <property type="protein sequence ID" value="TKG28683.1"/>
    <property type="molecule type" value="Genomic_DNA"/>
</dbReference>
<dbReference type="RefSeq" id="WP_009847954.1">
    <property type="nucleotide sequence ID" value="NZ_MDBP01000031.1"/>
</dbReference>
<dbReference type="Gene3D" id="3.90.550.10">
    <property type="entry name" value="Spore Coat Polysaccharide Biosynthesis Protein SpsA, Chain A"/>
    <property type="match status" value="1"/>
</dbReference>
<dbReference type="InterPro" id="IPR001173">
    <property type="entry name" value="Glyco_trans_2-like"/>
</dbReference>
<dbReference type="InterPro" id="IPR029044">
    <property type="entry name" value="Nucleotide-diphossugar_trans"/>
</dbReference>
<dbReference type="PANTHER" id="PTHR48090:SF1">
    <property type="entry name" value="PROPHAGE BACTOPRENOL GLUCOSYL TRANSFERASE HOMOLOG"/>
    <property type="match status" value="1"/>
</dbReference>
<comment type="caution">
    <text evidence="9">The sequence shown here is derived from an EMBL/GenBank/DDBJ whole genome shotgun (WGS) entry which is preliminary data.</text>
</comment>
<reference evidence="9" key="3">
    <citation type="journal article" date="2018" name="Nature">
        <title>A major lineage of non-tailed dsDNA viruses as unrecognized killers of marine bacteria.</title>
        <authorList>
            <person name="Kauffman K.M."/>
            <person name="Hussain F.A."/>
            <person name="Yang J."/>
            <person name="Arevalo P."/>
            <person name="Brown J.M."/>
            <person name="Chang W.K."/>
            <person name="VanInsberghe D."/>
            <person name="Elsherbini J."/>
            <person name="Sharma R.S."/>
            <person name="Cutler M.B."/>
            <person name="Kelly L."/>
            <person name="Polz M.F."/>
        </authorList>
    </citation>
    <scope>NUCLEOTIDE SEQUENCE</scope>
    <source>
        <strain evidence="9">10N.222.48.A2</strain>
    </source>
</reference>
<accession>A0A2N7NM69</accession>
<comment type="subcellular location">
    <subcellularLocation>
        <location evidence="1">Membrane</location>
        <topology evidence="1">Multi-pass membrane protein</topology>
    </subcellularLocation>
</comment>